<dbReference type="AlphaFoldDB" id="A0A8S0Z918"/>
<gene>
    <name evidence="1" type="ORF">APLA_LOCUS3721</name>
</gene>
<proteinExistence type="predicted"/>
<evidence type="ECO:0000313" key="2">
    <source>
        <dbReference type="Proteomes" id="UP000494256"/>
    </source>
</evidence>
<reference evidence="1 2" key="1">
    <citation type="submission" date="2020-04" db="EMBL/GenBank/DDBJ databases">
        <authorList>
            <person name="Wallbank WR R."/>
            <person name="Pardo Diaz C."/>
            <person name="Kozak K."/>
            <person name="Martin S."/>
            <person name="Jiggins C."/>
            <person name="Moest M."/>
            <person name="Warren A I."/>
            <person name="Byers J.R.P. K."/>
            <person name="Montejo-Kovacevich G."/>
            <person name="Yen C E."/>
        </authorList>
    </citation>
    <scope>NUCLEOTIDE SEQUENCE [LARGE SCALE GENOMIC DNA]</scope>
</reference>
<accession>A0A8S0Z918</accession>
<dbReference type="Proteomes" id="UP000494256">
    <property type="component" value="Unassembled WGS sequence"/>
</dbReference>
<dbReference type="EMBL" id="CADEBD010000284">
    <property type="protein sequence ID" value="CAB3228917.1"/>
    <property type="molecule type" value="Genomic_DNA"/>
</dbReference>
<comment type="caution">
    <text evidence="1">The sequence shown here is derived from an EMBL/GenBank/DDBJ whole genome shotgun (WGS) entry which is preliminary data.</text>
</comment>
<organism evidence="1 2">
    <name type="scientific">Arctia plantaginis</name>
    <name type="common">Wood tiger moth</name>
    <name type="synonym">Phalaena plantaginis</name>
    <dbReference type="NCBI Taxonomy" id="874455"/>
    <lineage>
        <taxon>Eukaryota</taxon>
        <taxon>Metazoa</taxon>
        <taxon>Ecdysozoa</taxon>
        <taxon>Arthropoda</taxon>
        <taxon>Hexapoda</taxon>
        <taxon>Insecta</taxon>
        <taxon>Pterygota</taxon>
        <taxon>Neoptera</taxon>
        <taxon>Endopterygota</taxon>
        <taxon>Lepidoptera</taxon>
        <taxon>Glossata</taxon>
        <taxon>Ditrysia</taxon>
        <taxon>Noctuoidea</taxon>
        <taxon>Erebidae</taxon>
        <taxon>Arctiinae</taxon>
        <taxon>Arctia</taxon>
    </lineage>
</organism>
<sequence>MKFGTQVKVTLSATEIQTDTAQHDLDFPDDDSFWMETTSIDKKLLTPKFTRDVLSTLHQKSMDDRSDSKDEDIMVVKSLNMINQLKSLTP</sequence>
<protein>
    <submittedName>
        <fullName evidence="1">Uncharacterized protein</fullName>
    </submittedName>
</protein>
<evidence type="ECO:0000313" key="1">
    <source>
        <dbReference type="EMBL" id="CAB3228917.1"/>
    </source>
</evidence>
<name>A0A8S0Z918_ARCPL</name>